<evidence type="ECO:0000256" key="2">
    <source>
        <dbReference type="ARBA" id="ARBA00004642"/>
    </source>
</evidence>
<accession>A0A550CQU6</accession>
<dbReference type="GO" id="GO:0005730">
    <property type="term" value="C:nucleolus"/>
    <property type="evidence" value="ECO:0007669"/>
    <property type="project" value="UniProtKB-SubCell"/>
</dbReference>
<proteinExistence type="inferred from homology"/>
<dbReference type="OrthoDB" id="5072at2759"/>
<dbReference type="EMBL" id="VDMD01000003">
    <property type="protein sequence ID" value="TRM67166.1"/>
    <property type="molecule type" value="Genomic_DNA"/>
</dbReference>
<dbReference type="STRING" id="97359.A0A550CQU6"/>
<keyword evidence="5" id="KW-0690">Ribosome biogenesis</keyword>
<dbReference type="GO" id="GO:0008097">
    <property type="term" value="F:5S rRNA binding"/>
    <property type="evidence" value="ECO:0007669"/>
    <property type="project" value="TreeGrafter"/>
</dbReference>
<dbReference type="GO" id="GO:0000027">
    <property type="term" value="P:ribosomal large subunit assembly"/>
    <property type="evidence" value="ECO:0007669"/>
    <property type="project" value="TreeGrafter"/>
</dbReference>
<feature type="region of interest" description="Disordered" evidence="7">
    <location>
        <begin position="1"/>
        <end position="30"/>
    </location>
</feature>
<sequence length="235" mass="25470">MTSTQKNSGAHLGAPAQRTQASRKGKRAWRKHVDIDAVEQRLDDRRAEERALGAPVHAQPDAALFAIDTKGDDGVRKAIPRQLKSLAILAERSAVPAVGQKRKAASVPRAEKDRLMRAAGRTRRGPLRSHVDGTELGKGSALLEPTEAVKHSGTYDVWEMDVDEDDKDNGFGVSEMVKPKPVKPPTHTHPSALIAAPAVPTPHAGASYNPPVDAHQELLLEAYEVSSRCSRIKRS</sequence>
<evidence type="ECO:0000313" key="9">
    <source>
        <dbReference type="Proteomes" id="UP000320762"/>
    </source>
</evidence>
<evidence type="ECO:0000256" key="6">
    <source>
        <dbReference type="ARBA" id="ARBA00023242"/>
    </source>
</evidence>
<dbReference type="Pfam" id="PF07767">
    <property type="entry name" value="Nop53"/>
    <property type="match status" value="1"/>
</dbReference>
<dbReference type="PANTHER" id="PTHR14211:SF7">
    <property type="entry name" value="RIBOSOME BIOGENESIS PROTEIN NOP53"/>
    <property type="match status" value="1"/>
</dbReference>
<dbReference type="GO" id="GO:0005654">
    <property type="term" value="C:nucleoplasm"/>
    <property type="evidence" value="ECO:0007669"/>
    <property type="project" value="UniProtKB-SubCell"/>
</dbReference>
<dbReference type="InterPro" id="IPR011687">
    <property type="entry name" value="Nop53/GLTSCR2"/>
</dbReference>
<comment type="caution">
    <text evidence="8">The sequence shown here is derived from an EMBL/GenBank/DDBJ whole genome shotgun (WGS) entry which is preliminary data.</text>
</comment>
<evidence type="ECO:0000256" key="3">
    <source>
        <dbReference type="ARBA" id="ARBA00008838"/>
    </source>
</evidence>
<feature type="compositionally biased region" description="Basic residues" evidence="7">
    <location>
        <begin position="21"/>
        <end position="30"/>
    </location>
</feature>
<gene>
    <name evidence="8" type="ORF">BD626DRAFT_396814</name>
</gene>
<protein>
    <recommendedName>
        <fullName evidence="4">Ribosome biogenesis protein NOP53</fullName>
    </recommendedName>
</protein>
<dbReference type="PANTHER" id="PTHR14211">
    <property type="entry name" value="GLIOMA SUPPRESSOR CANDIDATE REGION GENE 2"/>
    <property type="match status" value="1"/>
</dbReference>
<dbReference type="Proteomes" id="UP000320762">
    <property type="component" value="Unassembled WGS sequence"/>
</dbReference>
<comment type="subcellular location">
    <subcellularLocation>
        <location evidence="1">Nucleus</location>
        <location evidence="1">Nucleolus</location>
    </subcellularLocation>
    <subcellularLocation>
        <location evidence="2">Nucleus</location>
        <location evidence="2">Nucleoplasm</location>
    </subcellularLocation>
</comment>
<dbReference type="AlphaFoldDB" id="A0A550CQU6"/>
<evidence type="ECO:0000256" key="7">
    <source>
        <dbReference type="SAM" id="MobiDB-lite"/>
    </source>
</evidence>
<dbReference type="GO" id="GO:0006364">
    <property type="term" value="P:rRNA processing"/>
    <property type="evidence" value="ECO:0007669"/>
    <property type="project" value="TreeGrafter"/>
</dbReference>
<evidence type="ECO:0000256" key="1">
    <source>
        <dbReference type="ARBA" id="ARBA00004604"/>
    </source>
</evidence>
<name>A0A550CQU6_9AGAR</name>
<keyword evidence="9" id="KW-1185">Reference proteome</keyword>
<keyword evidence="6" id="KW-0539">Nucleus</keyword>
<reference evidence="8 9" key="1">
    <citation type="journal article" date="2019" name="New Phytol.">
        <title>Comparative genomics reveals unique wood-decay strategies and fruiting body development in the Schizophyllaceae.</title>
        <authorList>
            <person name="Almasi E."/>
            <person name="Sahu N."/>
            <person name="Krizsan K."/>
            <person name="Balint B."/>
            <person name="Kovacs G.M."/>
            <person name="Kiss B."/>
            <person name="Cseklye J."/>
            <person name="Drula E."/>
            <person name="Henrissat B."/>
            <person name="Nagy I."/>
            <person name="Chovatia M."/>
            <person name="Adam C."/>
            <person name="LaButti K."/>
            <person name="Lipzen A."/>
            <person name="Riley R."/>
            <person name="Grigoriev I.V."/>
            <person name="Nagy L.G."/>
        </authorList>
    </citation>
    <scope>NUCLEOTIDE SEQUENCE [LARGE SCALE GENOMIC DNA]</scope>
    <source>
        <strain evidence="8 9">NL-1724</strain>
    </source>
</reference>
<organism evidence="8 9">
    <name type="scientific">Schizophyllum amplum</name>
    <dbReference type="NCBI Taxonomy" id="97359"/>
    <lineage>
        <taxon>Eukaryota</taxon>
        <taxon>Fungi</taxon>
        <taxon>Dikarya</taxon>
        <taxon>Basidiomycota</taxon>
        <taxon>Agaricomycotina</taxon>
        <taxon>Agaricomycetes</taxon>
        <taxon>Agaricomycetidae</taxon>
        <taxon>Agaricales</taxon>
        <taxon>Schizophyllaceae</taxon>
        <taxon>Schizophyllum</taxon>
    </lineage>
</organism>
<comment type="similarity">
    <text evidence="3">Belongs to the NOP53 family.</text>
</comment>
<evidence type="ECO:0000256" key="5">
    <source>
        <dbReference type="ARBA" id="ARBA00022517"/>
    </source>
</evidence>
<evidence type="ECO:0000256" key="4">
    <source>
        <dbReference type="ARBA" id="ARBA00018339"/>
    </source>
</evidence>
<evidence type="ECO:0000313" key="8">
    <source>
        <dbReference type="EMBL" id="TRM67166.1"/>
    </source>
</evidence>